<organism evidence="2 3">
    <name type="scientific">Durusdinium trenchii</name>
    <dbReference type="NCBI Taxonomy" id="1381693"/>
    <lineage>
        <taxon>Eukaryota</taxon>
        <taxon>Sar</taxon>
        <taxon>Alveolata</taxon>
        <taxon>Dinophyceae</taxon>
        <taxon>Suessiales</taxon>
        <taxon>Symbiodiniaceae</taxon>
        <taxon>Durusdinium</taxon>
    </lineage>
</organism>
<protein>
    <submittedName>
        <fullName evidence="2">Uncharacterized protein</fullName>
    </submittedName>
</protein>
<dbReference type="Proteomes" id="UP001642484">
    <property type="component" value="Unassembled WGS sequence"/>
</dbReference>
<evidence type="ECO:0000256" key="1">
    <source>
        <dbReference type="SAM" id="MobiDB-lite"/>
    </source>
</evidence>
<feature type="compositionally biased region" description="Polar residues" evidence="1">
    <location>
        <begin position="100"/>
        <end position="115"/>
    </location>
</feature>
<evidence type="ECO:0000313" key="2">
    <source>
        <dbReference type="EMBL" id="CAK9019959.1"/>
    </source>
</evidence>
<feature type="compositionally biased region" description="Polar residues" evidence="1">
    <location>
        <begin position="141"/>
        <end position="150"/>
    </location>
</feature>
<comment type="caution">
    <text evidence="2">The sequence shown here is derived from an EMBL/GenBank/DDBJ whole genome shotgun (WGS) entry which is preliminary data.</text>
</comment>
<feature type="region of interest" description="Disordered" evidence="1">
    <location>
        <begin position="100"/>
        <end position="150"/>
    </location>
</feature>
<reference evidence="2 3" key="1">
    <citation type="submission" date="2024-02" db="EMBL/GenBank/DDBJ databases">
        <authorList>
            <person name="Chen Y."/>
            <person name="Shah S."/>
            <person name="Dougan E. K."/>
            <person name="Thang M."/>
            <person name="Chan C."/>
        </authorList>
    </citation>
    <scope>NUCLEOTIDE SEQUENCE [LARGE SCALE GENOMIC DNA]</scope>
</reference>
<feature type="compositionally biased region" description="Basic and acidic residues" evidence="1">
    <location>
        <begin position="58"/>
        <end position="80"/>
    </location>
</feature>
<proteinExistence type="predicted"/>
<evidence type="ECO:0000313" key="3">
    <source>
        <dbReference type="Proteomes" id="UP001642484"/>
    </source>
</evidence>
<name>A0ABP0K1A6_9DINO</name>
<keyword evidence="3" id="KW-1185">Reference proteome</keyword>
<gene>
    <name evidence="2" type="ORF">CCMP2556_LOCUS13863</name>
</gene>
<accession>A0ABP0K1A6</accession>
<sequence length="150" mass="16524">MDLFEPLEPERPGPFAHPTRWGRAEHATQATEGMGPPPGLAYDSSPNVDPKALGEVPEDFRPEPGFRREPDFPSRPRAHDESDEEEVQNFGAMVAVQDTSHPCINGHQSRSCQSSFDKDGRPEIAASRARNDRVGAELQNRPPSNQGSLL</sequence>
<dbReference type="EMBL" id="CAXAMN010007002">
    <property type="protein sequence ID" value="CAK9019959.1"/>
    <property type="molecule type" value="Genomic_DNA"/>
</dbReference>
<feature type="region of interest" description="Disordered" evidence="1">
    <location>
        <begin position="1"/>
        <end position="87"/>
    </location>
</feature>